<dbReference type="EMBL" id="QXWK01000016">
    <property type="protein sequence ID" value="NBH61837.1"/>
    <property type="molecule type" value="Genomic_DNA"/>
</dbReference>
<keyword evidence="3" id="KW-0804">Transcription</keyword>
<gene>
    <name evidence="5" type="ORF">D0435_09255</name>
</gene>
<keyword evidence="2" id="KW-0238">DNA-binding</keyword>
<organism evidence="5 6">
    <name type="scientific">Anaerotruncus colihominis</name>
    <dbReference type="NCBI Taxonomy" id="169435"/>
    <lineage>
        <taxon>Bacteria</taxon>
        <taxon>Bacillati</taxon>
        <taxon>Bacillota</taxon>
        <taxon>Clostridia</taxon>
        <taxon>Eubacteriales</taxon>
        <taxon>Oscillospiraceae</taxon>
        <taxon>Anaerotruncus</taxon>
    </lineage>
</organism>
<keyword evidence="6" id="KW-1185">Reference proteome</keyword>
<comment type="caution">
    <text evidence="5">The sequence shown here is derived from an EMBL/GenBank/DDBJ whole genome shotgun (WGS) entry which is preliminary data.</text>
</comment>
<evidence type="ECO:0000256" key="3">
    <source>
        <dbReference type="ARBA" id="ARBA00023163"/>
    </source>
</evidence>
<dbReference type="InterPro" id="IPR050204">
    <property type="entry name" value="AraC_XylS_family_regulators"/>
</dbReference>
<protein>
    <submittedName>
        <fullName evidence="5">AraC family transcriptional regulator</fullName>
    </submittedName>
</protein>
<dbReference type="InterPro" id="IPR009057">
    <property type="entry name" value="Homeodomain-like_sf"/>
</dbReference>
<dbReference type="InterPro" id="IPR037923">
    <property type="entry name" value="HTH-like"/>
</dbReference>
<dbReference type="Gene3D" id="2.60.120.10">
    <property type="entry name" value="Jelly Rolls"/>
    <property type="match status" value="1"/>
</dbReference>
<evidence type="ECO:0000256" key="2">
    <source>
        <dbReference type="ARBA" id="ARBA00023125"/>
    </source>
</evidence>
<dbReference type="Gene3D" id="1.10.10.60">
    <property type="entry name" value="Homeodomain-like"/>
    <property type="match status" value="1"/>
</dbReference>
<dbReference type="InterPro" id="IPR003313">
    <property type="entry name" value="AraC-bd"/>
</dbReference>
<dbReference type="InterPro" id="IPR018060">
    <property type="entry name" value="HTH_AraC"/>
</dbReference>
<dbReference type="GO" id="GO:0003700">
    <property type="term" value="F:DNA-binding transcription factor activity"/>
    <property type="evidence" value="ECO:0007669"/>
    <property type="project" value="InterPro"/>
</dbReference>
<name>A0A845QMC0_9FIRM</name>
<evidence type="ECO:0000259" key="4">
    <source>
        <dbReference type="PROSITE" id="PS01124"/>
    </source>
</evidence>
<dbReference type="SUPFAM" id="SSF46689">
    <property type="entry name" value="Homeodomain-like"/>
    <property type="match status" value="2"/>
</dbReference>
<dbReference type="AlphaFoldDB" id="A0A845QMC0"/>
<dbReference type="InterPro" id="IPR014710">
    <property type="entry name" value="RmlC-like_jellyroll"/>
</dbReference>
<reference evidence="5 6" key="1">
    <citation type="submission" date="2018-08" db="EMBL/GenBank/DDBJ databases">
        <title>Murine metabolic-syndrome-specific gut microbial biobank.</title>
        <authorList>
            <person name="Liu C."/>
        </authorList>
    </citation>
    <scope>NUCLEOTIDE SEQUENCE [LARGE SCALE GENOMIC DNA]</scope>
    <source>
        <strain evidence="5 6">28</strain>
    </source>
</reference>
<accession>A0A845QMC0</accession>
<dbReference type="PANTHER" id="PTHR46796:SF2">
    <property type="entry name" value="TRANSCRIPTIONAL REGULATORY PROTEIN"/>
    <property type="match status" value="1"/>
</dbReference>
<keyword evidence="1" id="KW-0805">Transcription regulation</keyword>
<dbReference type="GO" id="GO:0043565">
    <property type="term" value="F:sequence-specific DNA binding"/>
    <property type="evidence" value="ECO:0007669"/>
    <property type="project" value="InterPro"/>
</dbReference>
<evidence type="ECO:0000313" key="5">
    <source>
        <dbReference type="EMBL" id="NBH61837.1"/>
    </source>
</evidence>
<dbReference type="SMART" id="SM00342">
    <property type="entry name" value="HTH_ARAC"/>
    <property type="match status" value="1"/>
</dbReference>
<evidence type="ECO:0000256" key="1">
    <source>
        <dbReference type="ARBA" id="ARBA00023015"/>
    </source>
</evidence>
<dbReference type="PROSITE" id="PS01124">
    <property type="entry name" value="HTH_ARAC_FAMILY_2"/>
    <property type="match status" value="1"/>
</dbReference>
<evidence type="ECO:0000313" key="6">
    <source>
        <dbReference type="Proteomes" id="UP000446866"/>
    </source>
</evidence>
<dbReference type="Proteomes" id="UP000446866">
    <property type="component" value="Unassembled WGS sequence"/>
</dbReference>
<dbReference type="PANTHER" id="PTHR46796">
    <property type="entry name" value="HTH-TYPE TRANSCRIPTIONAL ACTIVATOR RHAS-RELATED"/>
    <property type="match status" value="1"/>
</dbReference>
<dbReference type="RefSeq" id="WP_160202120.1">
    <property type="nucleotide sequence ID" value="NZ_QXWK01000016.1"/>
</dbReference>
<dbReference type="Pfam" id="PF02311">
    <property type="entry name" value="AraC_binding"/>
    <property type="match status" value="1"/>
</dbReference>
<sequence length="278" mass="32330">MEKETRTICYDTDLKIEAYRFAHIRQPFPNHFHGYYVLGIIAEGSRNMTVKNIDYCARAGDVIVFSPYQNHACLPDGNAALSYYGLNVSSKIMEERCLELTGKKFLPAFVSPLLQDEELYSYIYQLNQLIFEESKEFQKEELFLCLIERLLRRHGFVQEDDSQKDCANPSSIEKVCNYIDENFDRHISLNDLCDIACQSKSTLLRTFTREKGITPYRYLETVRINKARQLLEDGLNPAEAALNTGFSDQSHFNRYFTMFTGLTPALYRDILQKKLTRK</sequence>
<feature type="domain" description="HTH araC/xylS-type" evidence="4">
    <location>
        <begin position="173"/>
        <end position="270"/>
    </location>
</feature>
<dbReference type="SUPFAM" id="SSF51215">
    <property type="entry name" value="Regulatory protein AraC"/>
    <property type="match status" value="1"/>
</dbReference>
<dbReference type="Pfam" id="PF12833">
    <property type="entry name" value="HTH_18"/>
    <property type="match status" value="1"/>
</dbReference>
<proteinExistence type="predicted"/>